<evidence type="ECO:0000256" key="3">
    <source>
        <dbReference type="ARBA" id="ARBA00022475"/>
    </source>
</evidence>
<accession>L0DY86</accession>
<feature type="transmembrane region" description="Helical" evidence="7">
    <location>
        <begin position="12"/>
        <end position="37"/>
    </location>
</feature>
<dbReference type="eggNOG" id="COG1863">
    <property type="taxonomic scope" value="Bacteria"/>
</dbReference>
<sequence length="157" mass="17506">MIALIWNIALALIWMALTGSFTGANLLLGFVLGYLVLALTLGRKPDVRKYLLKVPRFFGFVGYFFWELLLSNLRVAYDVLTPTHHMSPGVIAMPLDAETDGEITIVANLISLTPGTLSLDVSSDKKVLYIHVMYLDDRDAVIRSIKVLEARALQVLR</sequence>
<feature type="transmembrane region" description="Helical" evidence="7">
    <location>
        <begin position="57"/>
        <end position="77"/>
    </location>
</feature>
<dbReference type="HOGENOM" id="CLU_086615_3_1_6"/>
<dbReference type="InterPro" id="IPR002758">
    <property type="entry name" value="Cation_antiport_E"/>
</dbReference>
<dbReference type="PANTHER" id="PTHR34584:SF1">
    <property type="entry name" value="NA(+)_H(+) ANTIPORTER SUBUNIT E1"/>
    <property type="match status" value="1"/>
</dbReference>
<dbReference type="OrthoDB" id="9807187at2"/>
<evidence type="ECO:0000256" key="1">
    <source>
        <dbReference type="ARBA" id="ARBA00004651"/>
    </source>
</evidence>
<keyword evidence="4 7" id="KW-0812">Transmembrane</keyword>
<comment type="subcellular location">
    <subcellularLocation>
        <location evidence="1">Cell membrane</location>
        <topology evidence="1">Multi-pass membrane protein</topology>
    </subcellularLocation>
</comment>
<dbReference type="PIRSF" id="PIRSF019239">
    <property type="entry name" value="MrpE"/>
    <property type="match status" value="1"/>
</dbReference>
<dbReference type="Pfam" id="PF01899">
    <property type="entry name" value="MNHE"/>
    <property type="match status" value="1"/>
</dbReference>
<protein>
    <submittedName>
        <fullName evidence="8">Na(+) H(+) antiporter subunit E</fullName>
    </submittedName>
</protein>
<evidence type="ECO:0000256" key="4">
    <source>
        <dbReference type="ARBA" id="ARBA00022692"/>
    </source>
</evidence>
<keyword evidence="3" id="KW-1003">Cell membrane</keyword>
<evidence type="ECO:0000256" key="2">
    <source>
        <dbReference type="ARBA" id="ARBA00006228"/>
    </source>
</evidence>
<dbReference type="EMBL" id="CP003989">
    <property type="protein sequence ID" value="AGA34008.1"/>
    <property type="molecule type" value="Genomic_DNA"/>
</dbReference>
<dbReference type="GO" id="GO:0005886">
    <property type="term" value="C:plasma membrane"/>
    <property type="evidence" value="ECO:0007669"/>
    <property type="project" value="UniProtKB-SubCell"/>
</dbReference>
<dbReference type="KEGG" id="tni:TVNIR_2365"/>
<keyword evidence="5 7" id="KW-1133">Transmembrane helix</keyword>
<evidence type="ECO:0000313" key="9">
    <source>
        <dbReference type="Proteomes" id="UP000010809"/>
    </source>
</evidence>
<organism evidence="8 9">
    <name type="scientific">Thioalkalivibrio nitratireducens (strain DSM 14787 / UNIQEM 213 / ALEN2)</name>
    <dbReference type="NCBI Taxonomy" id="1255043"/>
    <lineage>
        <taxon>Bacteria</taxon>
        <taxon>Pseudomonadati</taxon>
        <taxon>Pseudomonadota</taxon>
        <taxon>Gammaproteobacteria</taxon>
        <taxon>Chromatiales</taxon>
        <taxon>Ectothiorhodospiraceae</taxon>
        <taxon>Thioalkalivibrio</taxon>
    </lineage>
</organism>
<dbReference type="PATRIC" id="fig|1255043.3.peg.2387"/>
<dbReference type="GO" id="GO:0008324">
    <property type="term" value="F:monoatomic cation transmembrane transporter activity"/>
    <property type="evidence" value="ECO:0007669"/>
    <property type="project" value="InterPro"/>
</dbReference>
<evidence type="ECO:0000256" key="7">
    <source>
        <dbReference type="SAM" id="Phobius"/>
    </source>
</evidence>
<keyword evidence="9" id="KW-1185">Reference proteome</keyword>
<gene>
    <name evidence="8" type="primary">mrpE [H]</name>
    <name evidence="8" type="ordered locus">TVNIR_2365</name>
</gene>
<reference evidence="8" key="1">
    <citation type="submission" date="2015-12" db="EMBL/GenBank/DDBJ databases">
        <authorList>
            <person name="Tikhonova T.V."/>
            <person name="Pavlov A.R."/>
            <person name="Beletsky A.V."/>
            <person name="Mardanov A.V."/>
            <person name="Sorokin D.Y."/>
            <person name="Ravin N.V."/>
            <person name="Popov V.O."/>
        </authorList>
    </citation>
    <scope>NUCLEOTIDE SEQUENCE</scope>
    <source>
        <strain evidence="8">DSM 14787</strain>
    </source>
</reference>
<dbReference type="STRING" id="1255043.TVNIR_2365"/>
<evidence type="ECO:0000256" key="5">
    <source>
        <dbReference type="ARBA" id="ARBA00022989"/>
    </source>
</evidence>
<keyword evidence="6 7" id="KW-0472">Membrane</keyword>
<dbReference type="RefSeq" id="WP_015259127.1">
    <property type="nucleotide sequence ID" value="NC_019902.2"/>
</dbReference>
<evidence type="ECO:0000256" key="6">
    <source>
        <dbReference type="ARBA" id="ARBA00023136"/>
    </source>
</evidence>
<comment type="similarity">
    <text evidence="2">Belongs to the CPA3 antiporters (TC 2.A.63) subunit E family.</text>
</comment>
<dbReference type="PANTHER" id="PTHR34584">
    <property type="entry name" value="NA(+)/H(+) ANTIPORTER SUBUNIT E1"/>
    <property type="match status" value="1"/>
</dbReference>
<evidence type="ECO:0000313" key="8">
    <source>
        <dbReference type="EMBL" id="AGA34008.1"/>
    </source>
</evidence>
<dbReference type="Proteomes" id="UP000010809">
    <property type="component" value="Chromosome"/>
</dbReference>
<dbReference type="AlphaFoldDB" id="L0DY86"/>
<proteinExistence type="inferred from homology"/>
<name>L0DY86_THIND</name>